<accession>A0A1M5GDP2</accession>
<proteinExistence type="predicted"/>
<evidence type="ECO:0000313" key="7">
    <source>
        <dbReference type="EMBL" id="SHG01799.1"/>
    </source>
</evidence>
<name>A0A1M5GDP2_9FLAO</name>
<dbReference type="InterPro" id="IPR006690">
    <property type="entry name" value="OMPA-like_CS"/>
</dbReference>
<evidence type="ECO:0000256" key="5">
    <source>
        <dbReference type="PROSITE-ProRule" id="PRU00473"/>
    </source>
</evidence>
<dbReference type="Pfam" id="PF18990">
    <property type="entry name" value="DUF5723"/>
    <property type="match status" value="1"/>
</dbReference>
<evidence type="ECO:0000256" key="2">
    <source>
        <dbReference type="ARBA" id="ARBA00022729"/>
    </source>
</evidence>
<keyword evidence="8" id="KW-1185">Reference proteome</keyword>
<keyword evidence="3 5" id="KW-0472">Membrane</keyword>
<gene>
    <name evidence="7" type="ORF">SAMN03080594_11112</name>
</gene>
<dbReference type="RefSeq" id="WP_072865090.1">
    <property type="nucleotide sequence ID" value="NZ_FQUX01000011.1"/>
</dbReference>
<dbReference type="SUPFAM" id="SSF103088">
    <property type="entry name" value="OmpA-like"/>
    <property type="match status" value="1"/>
</dbReference>
<dbReference type="PROSITE" id="PS01068">
    <property type="entry name" value="OMPA_1"/>
    <property type="match status" value="1"/>
</dbReference>
<dbReference type="PROSITE" id="PS51123">
    <property type="entry name" value="OMPA_2"/>
    <property type="match status" value="1"/>
</dbReference>
<dbReference type="InterPro" id="IPR050330">
    <property type="entry name" value="Bact_OuterMem_StrucFunc"/>
</dbReference>
<sequence>MNKSILTAFIILIAATVQGQSYIGFGTDNYNGVHGLISNPANIVDSRFKTDINLVGVSGLIGNDYYSAKFGDIFKDDFDFDDDGTKSPKNANNAYGNVDILGPSFMFNINPRNSLAIFTRGRVFFNVNDINGDTYDNISNEFDENEDFNVNEGDYQMSANAWAETGITYATVLLNKEQHFLKGGISLKYLMGYGNAYSSGKNIVIDYDADGSGTTGSIDSQGEIAYGNSDNITNDFEDYEFVKSADGFGVDLGFIYEWRPSFADYTVTDKDGNPYAPKDFNKYKLKFGLSLTDLGSLKYDGPENAYDITNSISEDDFDNEEGFEDKLNNLYTQIRSGNASKAVLPTALHLNADWNINNHFYLNLNSDLSITSKSNTNTNSIANIVSLTPRFESKWFSFYSPVSYVENLGVQWGAGLRAGPLYIGSGSILTVLTSDQSKGADVYAGLKIPIYQSRPKDKDEDGVLDKVDGCPEVPGPIENNGCPWPDTDGDQVLDKDDNCPEEAGIIENKGCPWEDSDNDGVLDKDDNCPEEAGVLENQGCPWPDTDGDGVLDKDDNCPEVAGTVANNGCPEVTEEVQKTLNEYAKTILFNSGKSTIKIESTNVLVDIIKILNEYPNAKFSIEGHTDSIGSVPLNQKLSEERALAVKNFLIEKGIDSSRLTSIGYGESKPIATNMYKAGRAENRRVEINLVRN</sequence>
<dbReference type="Pfam" id="PF00691">
    <property type="entry name" value="OmpA"/>
    <property type="match status" value="1"/>
</dbReference>
<dbReference type="AlphaFoldDB" id="A0A1M5GDP2"/>
<dbReference type="InterPro" id="IPR003367">
    <property type="entry name" value="Thrombospondin_3-like_rpt"/>
</dbReference>
<dbReference type="InterPro" id="IPR028974">
    <property type="entry name" value="TSP_type-3_rpt"/>
</dbReference>
<evidence type="ECO:0000259" key="6">
    <source>
        <dbReference type="PROSITE" id="PS51123"/>
    </source>
</evidence>
<dbReference type="InterPro" id="IPR036737">
    <property type="entry name" value="OmpA-like_sf"/>
</dbReference>
<dbReference type="EMBL" id="FQUX01000011">
    <property type="protein sequence ID" value="SHG01799.1"/>
    <property type="molecule type" value="Genomic_DNA"/>
</dbReference>
<dbReference type="OrthoDB" id="9805336at2"/>
<dbReference type="PANTHER" id="PTHR30329:SF21">
    <property type="entry name" value="LIPOPROTEIN YIAD-RELATED"/>
    <property type="match status" value="1"/>
</dbReference>
<evidence type="ECO:0000256" key="4">
    <source>
        <dbReference type="ARBA" id="ARBA00023237"/>
    </source>
</evidence>
<dbReference type="GO" id="GO:0007155">
    <property type="term" value="P:cell adhesion"/>
    <property type="evidence" value="ECO:0007669"/>
    <property type="project" value="InterPro"/>
</dbReference>
<dbReference type="CDD" id="cd07185">
    <property type="entry name" value="OmpA_C-like"/>
    <property type="match status" value="1"/>
</dbReference>
<feature type="domain" description="OmpA-like" evidence="6">
    <location>
        <begin position="576"/>
        <end position="692"/>
    </location>
</feature>
<dbReference type="PRINTS" id="PR01021">
    <property type="entry name" value="OMPADOMAIN"/>
</dbReference>
<dbReference type="GO" id="GO:0009279">
    <property type="term" value="C:cell outer membrane"/>
    <property type="evidence" value="ECO:0007669"/>
    <property type="project" value="UniProtKB-SubCell"/>
</dbReference>
<evidence type="ECO:0000256" key="3">
    <source>
        <dbReference type="ARBA" id="ARBA00023136"/>
    </source>
</evidence>
<comment type="subcellular location">
    <subcellularLocation>
        <location evidence="1">Cell outer membrane</location>
    </subcellularLocation>
</comment>
<dbReference type="SUPFAM" id="SSF103647">
    <property type="entry name" value="TSP type-3 repeat"/>
    <property type="match status" value="1"/>
</dbReference>
<evidence type="ECO:0000256" key="1">
    <source>
        <dbReference type="ARBA" id="ARBA00004442"/>
    </source>
</evidence>
<dbReference type="Pfam" id="PF02412">
    <property type="entry name" value="TSP_3"/>
    <property type="match status" value="4"/>
</dbReference>
<organism evidence="7 8">
    <name type="scientific">Arenibacter palladensis</name>
    <dbReference type="NCBI Taxonomy" id="237373"/>
    <lineage>
        <taxon>Bacteria</taxon>
        <taxon>Pseudomonadati</taxon>
        <taxon>Bacteroidota</taxon>
        <taxon>Flavobacteriia</taxon>
        <taxon>Flavobacteriales</taxon>
        <taxon>Flavobacteriaceae</taxon>
        <taxon>Arenibacter</taxon>
    </lineage>
</organism>
<keyword evidence="4" id="KW-0998">Cell outer membrane</keyword>
<protein>
    <submittedName>
        <fullName evidence="7">Thrombospondin type 3 repeat-containing protein</fullName>
    </submittedName>
</protein>
<dbReference type="PANTHER" id="PTHR30329">
    <property type="entry name" value="STATOR ELEMENT OF FLAGELLAR MOTOR COMPLEX"/>
    <property type="match status" value="1"/>
</dbReference>
<evidence type="ECO:0000313" key="8">
    <source>
        <dbReference type="Proteomes" id="UP000184406"/>
    </source>
</evidence>
<dbReference type="Proteomes" id="UP000184406">
    <property type="component" value="Unassembled WGS sequence"/>
</dbReference>
<dbReference type="GO" id="GO:0005509">
    <property type="term" value="F:calcium ion binding"/>
    <property type="evidence" value="ECO:0007669"/>
    <property type="project" value="InterPro"/>
</dbReference>
<dbReference type="InterPro" id="IPR006665">
    <property type="entry name" value="OmpA-like"/>
</dbReference>
<dbReference type="InterPro" id="IPR043781">
    <property type="entry name" value="DUF5723"/>
</dbReference>
<dbReference type="Gene3D" id="3.30.1330.60">
    <property type="entry name" value="OmpA-like domain"/>
    <property type="match status" value="1"/>
</dbReference>
<dbReference type="InterPro" id="IPR006664">
    <property type="entry name" value="OMP_bac"/>
</dbReference>
<dbReference type="Gene3D" id="4.10.1080.10">
    <property type="entry name" value="TSP type-3 repeat"/>
    <property type="match status" value="1"/>
</dbReference>
<reference evidence="8" key="1">
    <citation type="submission" date="2016-11" db="EMBL/GenBank/DDBJ databases">
        <authorList>
            <person name="Varghese N."/>
            <person name="Submissions S."/>
        </authorList>
    </citation>
    <scope>NUCLEOTIDE SEQUENCE [LARGE SCALE GENOMIC DNA]</scope>
    <source>
        <strain evidence="8">DSM 17539</strain>
    </source>
</reference>
<keyword evidence="2" id="KW-0732">Signal</keyword>
<dbReference type="PRINTS" id="PR01023">
    <property type="entry name" value="NAFLGMOTY"/>
</dbReference>